<evidence type="ECO:0000259" key="2">
    <source>
        <dbReference type="Pfam" id="PF13542"/>
    </source>
</evidence>
<organism evidence="4 5">
    <name type="scientific">Gordonia hirsuta DSM 44140 = NBRC 16056</name>
    <dbReference type="NCBI Taxonomy" id="1121927"/>
    <lineage>
        <taxon>Bacteria</taxon>
        <taxon>Bacillati</taxon>
        <taxon>Actinomycetota</taxon>
        <taxon>Actinomycetes</taxon>
        <taxon>Mycobacteriales</taxon>
        <taxon>Gordoniaceae</taxon>
        <taxon>Gordonia</taxon>
    </lineage>
</organism>
<dbReference type="Proteomes" id="UP000053405">
    <property type="component" value="Unassembled WGS sequence"/>
</dbReference>
<feature type="domain" description="Transposase IS204/IS1001/IS1096/IS1165 helix-turn-helix" evidence="2">
    <location>
        <begin position="100"/>
        <end position="145"/>
    </location>
</feature>
<dbReference type="Pfam" id="PF14690">
    <property type="entry name" value="Zn_ribbon_ISL3"/>
    <property type="match status" value="1"/>
</dbReference>
<dbReference type="Pfam" id="PF01610">
    <property type="entry name" value="DDE_Tnp_ISL3"/>
    <property type="match status" value="1"/>
</dbReference>
<dbReference type="PANTHER" id="PTHR33498">
    <property type="entry name" value="TRANSPOSASE FOR INSERTION SEQUENCE ELEMENT IS1557"/>
    <property type="match status" value="1"/>
</dbReference>
<gene>
    <name evidence="4" type="ORF">GOHSU_41_00410</name>
</gene>
<dbReference type="EMBL" id="BANT01000041">
    <property type="protein sequence ID" value="GAC58502.1"/>
    <property type="molecule type" value="Genomic_DNA"/>
</dbReference>
<accession>L7LEL2</accession>
<dbReference type="InterPro" id="IPR029261">
    <property type="entry name" value="Transposase_Znf"/>
</dbReference>
<feature type="domain" description="Transposase IS204/IS1001/IS1096/IS1165 DDE" evidence="1">
    <location>
        <begin position="164"/>
        <end position="421"/>
    </location>
</feature>
<evidence type="ECO:0000313" key="4">
    <source>
        <dbReference type="EMBL" id="GAC58502.1"/>
    </source>
</evidence>
<dbReference type="PANTHER" id="PTHR33498:SF1">
    <property type="entry name" value="TRANSPOSASE FOR INSERTION SEQUENCE ELEMENT IS1557"/>
    <property type="match status" value="1"/>
</dbReference>
<dbReference type="InterPro" id="IPR047951">
    <property type="entry name" value="Transpos_ISL3"/>
</dbReference>
<evidence type="ECO:0000259" key="1">
    <source>
        <dbReference type="Pfam" id="PF01610"/>
    </source>
</evidence>
<dbReference type="Pfam" id="PF13542">
    <property type="entry name" value="HTH_Tnp_ISL3"/>
    <property type="match status" value="1"/>
</dbReference>
<sequence length="436" mass="48485">MNELTAVADTICRTTELGVTISGAGIDAADRTHLFCDPLAPDDRCPDCGEPGVFRDRVDRELVDVPTFAYPTRLHVRVPRYRCVNPGCAREVYRARIDSIAAPRSQVTTRTTRWILQRLIGDKMSVAAVARALGLSWDTVNTIAAEAARRLAYDGSRLDTVRVIGLDEHKWKHVRGHGDSGWVTVIVDLTALVDGTGPARLLDMVPGRSKKVLADWLADRDDTFRHRVKTVALDGFAGYRTAAHQELPGARTVMDPFHVVHLAAAKLTTCRQRIQQATTGRRGHKDDPLYKIGRILLTRAHLLTEKQQVRLQAGLSAHDSHVAVEVTWQLYQKLIAAYANKNRRQGKIAMYKIVKSIRAGVPKELPELAQLGRSLWSLRAQILAYFDTGVSNGPVEAINGRLEHLRGIALGFRNLNHYILRSLMHSGQLEIPTHAL</sequence>
<evidence type="ECO:0000259" key="3">
    <source>
        <dbReference type="Pfam" id="PF14690"/>
    </source>
</evidence>
<feature type="domain" description="Transposase IS204/IS1001/IS1096/IS1165 zinc-finger" evidence="3">
    <location>
        <begin position="44"/>
        <end position="83"/>
    </location>
</feature>
<name>L7LEL2_9ACTN</name>
<reference evidence="4 5" key="1">
    <citation type="submission" date="2012-12" db="EMBL/GenBank/DDBJ databases">
        <title>Whole genome shotgun sequence of Gordonia hirsuta NBRC 16056.</title>
        <authorList>
            <person name="Isaki-Nakamura S."/>
            <person name="Hosoyama A."/>
            <person name="Tsuchikane K."/>
            <person name="Katsumata H."/>
            <person name="Baba S."/>
            <person name="Yamazaki S."/>
            <person name="Fujita N."/>
        </authorList>
    </citation>
    <scope>NUCLEOTIDE SEQUENCE [LARGE SCALE GENOMIC DNA]</scope>
    <source>
        <strain evidence="4 5">NBRC 16056</strain>
    </source>
</reference>
<dbReference type="OrthoDB" id="3255666at2"/>
<dbReference type="InterPro" id="IPR002560">
    <property type="entry name" value="Transposase_DDE"/>
</dbReference>
<keyword evidence="5" id="KW-1185">Reference proteome</keyword>
<comment type="caution">
    <text evidence="4">The sequence shown here is derived from an EMBL/GenBank/DDBJ whole genome shotgun (WGS) entry which is preliminary data.</text>
</comment>
<proteinExistence type="predicted"/>
<dbReference type="NCBIfam" id="NF033550">
    <property type="entry name" value="transpos_ISL3"/>
    <property type="match status" value="1"/>
</dbReference>
<protein>
    <submittedName>
        <fullName evidence="4">Putative transposase</fullName>
    </submittedName>
</protein>
<dbReference type="STRING" id="1121927.GOHSU_41_00410"/>
<evidence type="ECO:0000313" key="5">
    <source>
        <dbReference type="Proteomes" id="UP000053405"/>
    </source>
</evidence>
<dbReference type="eggNOG" id="COG3464">
    <property type="taxonomic scope" value="Bacteria"/>
</dbReference>
<dbReference type="RefSeq" id="WP_005942761.1">
    <property type="nucleotide sequence ID" value="NZ_ATVK01000021.1"/>
</dbReference>
<dbReference type="AlphaFoldDB" id="L7LEL2"/>
<dbReference type="InterPro" id="IPR032877">
    <property type="entry name" value="Transposase_HTH"/>
</dbReference>